<sequence length="131" mass="14494">MKTYMLAVLAIILVILVAACNREEPEEPTTVSGKLDIVHHDYLQVSIESVAEAAGADEGVYHAVGIYITDDLDIRDPYGQYLSRRALQSATPNETDVTIDLLLSDYLEGNLPYDEFLGLYMVDTKSVIVDL</sequence>
<gene>
    <name evidence="1" type="ORF">FLK61_28015</name>
</gene>
<evidence type="ECO:0000313" key="1">
    <source>
        <dbReference type="EMBL" id="QKS70598.1"/>
    </source>
</evidence>
<evidence type="ECO:0000313" key="2">
    <source>
        <dbReference type="Proteomes" id="UP000318138"/>
    </source>
</evidence>
<dbReference type="RefSeq" id="WP_176008633.1">
    <property type="nucleotide sequence ID" value="NZ_CP041372.2"/>
</dbReference>
<reference evidence="2" key="1">
    <citation type="submission" date="2019-07" db="EMBL/GenBank/DDBJ databases">
        <title>Bacillus alkalisoli sp. nov. isolated from saline soil.</title>
        <authorList>
            <person name="Sun J.-Q."/>
            <person name="Xu L."/>
        </authorList>
    </citation>
    <scope>NUCLEOTIDE SEQUENCE [LARGE SCALE GENOMIC DNA]</scope>
    <source>
        <strain evidence="2">M4U3P1</strain>
    </source>
</reference>
<keyword evidence="2" id="KW-1185">Reference proteome</keyword>
<organism evidence="1 2">
    <name type="scientific">Paenalkalicoccus suaedae</name>
    <dbReference type="NCBI Taxonomy" id="2592382"/>
    <lineage>
        <taxon>Bacteria</taxon>
        <taxon>Bacillati</taxon>
        <taxon>Bacillota</taxon>
        <taxon>Bacilli</taxon>
        <taxon>Bacillales</taxon>
        <taxon>Bacillaceae</taxon>
        <taxon>Paenalkalicoccus</taxon>
    </lineage>
</organism>
<dbReference type="EMBL" id="CP041372">
    <property type="protein sequence ID" value="QKS70598.1"/>
    <property type="molecule type" value="Genomic_DNA"/>
</dbReference>
<accession>A0A859FCN2</accession>
<dbReference type="Proteomes" id="UP000318138">
    <property type="component" value="Chromosome"/>
</dbReference>
<name>A0A859FCN2_9BACI</name>
<dbReference type="KEGG" id="psua:FLK61_28015"/>
<dbReference type="AlphaFoldDB" id="A0A859FCN2"/>
<dbReference type="PROSITE" id="PS51257">
    <property type="entry name" value="PROKAR_LIPOPROTEIN"/>
    <property type="match status" value="1"/>
</dbReference>
<protein>
    <submittedName>
        <fullName evidence="1">Uncharacterized protein</fullName>
    </submittedName>
</protein>
<proteinExistence type="predicted"/>